<dbReference type="GO" id="GO:0006334">
    <property type="term" value="P:nucleosome assembly"/>
    <property type="evidence" value="ECO:0007669"/>
    <property type="project" value="InterPro"/>
</dbReference>
<feature type="compositionally biased region" description="Basic residues" evidence="1">
    <location>
        <begin position="84"/>
        <end position="157"/>
    </location>
</feature>
<sequence length="214" mass="25299">MAYPLSTMIRDAVIHIRQQKGTSLNEIRKHLEKNQNKKLDGINKKMLTSTLTGLVQTGKLQKKGSNYKLATSKKSIPTKDVPSRRHHHCTRPTRFRRGYRKPNPRGHRHCPRRSRRRRRRRRTTRRRRRVRRRRRRRRRGRRGRKHHHCTSPMRTRRGYREPNKTGHRHCPRSGGGGGGNSKLTDASGRSSGSSYIKFILCLFAYYAYSKMRGD</sequence>
<dbReference type="SUPFAM" id="SSF46785">
    <property type="entry name" value="Winged helix' DNA-binding domain"/>
    <property type="match status" value="1"/>
</dbReference>
<accession>A0A8T0I7W4</accession>
<proteinExistence type="predicted"/>
<dbReference type="GO" id="GO:0000786">
    <property type="term" value="C:nucleosome"/>
    <property type="evidence" value="ECO:0007669"/>
    <property type="project" value="InterPro"/>
</dbReference>
<evidence type="ECO:0000313" key="3">
    <source>
        <dbReference type="EMBL" id="KAG0579770.1"/>
    </source>
</evidence>
<dbReference type="InterPro" id="IPR036390">
    <property type="entry name" value="WH_DNA-bd_sf"/>
</dbReference>
<evidence type="ECO:0000259" key="2">
    <source>
        <dbReference type="PROSITE" id="PS51504"/>
    </source>
</evidence>
<evidence type="ECO:0000313" key="4">
    <source>
        <dbReference type="Proteomes" id="UP000822688"/>
    </source>
</evidence>
<protein>
    <recommendedName>
        <fullName evidence="2">H15 domain-containing protein</fullName>
    </recommendedName>
</protein>
<dbReference type="Pfam" id="PF00538">
    <property type="entry name" value="Linker_histone"/>
    <property type="match status" value="1"/>
</dbReference>
<dbReference type="EMBL" id="CM026424">
    <property type="protein sequence ID" value="KAG0579770.1"/>
    <property type="molecule type" value="Genomic_DNA"/>
</dbReference>
<evidence type="ECO:0000256" key="1">
    <source>
        <dbReference type="SAM" id="MobiDB-lite"/>
    </source>
</evidence>
<dbReference type="InterPro" id="IPR036388">
    <property type="entry name" value="WH-like_DNA-bd_sf"/>
</dbReference>
<dbReference type="Gene3D" id="1.10.10.10">
    <property type="entry name" value="Winged helix-like DNA-binding domain superfamily/Winged helix DNA-binding domain"/>
    <property type="match status" value="1"/>
</dbReference>
<feature type="domain" description="H15" evidence="2">
    <location>
        <begin position="1"/>
        <end position="71"/>
    </location>
</feature>
<dbReference type="Proteomes" id="UP000822688">
    <property type="component" value="Chromosome 4"/>
</dbReference>
<keyword evidence="4" id="KW-1185">Reference proteome</keyword>
<dbReference type="AlphaFoldDB" id="A0A8T0I7W4"/>
<comment type="caution">
    <text evidence="3">The sequence shown here is derived from an EMBL/GenBank/DDBJ whole genome shotgun (WGS) entry which is preliminary data.</text>
</comment>
<feature type="region of interest" description="Disordered" evidence="1">
    <location>
        <begin position="64"/>
        <end position="190"/>
    </location>
</feature>
<dbReference type="PROSITE" id="PS51504">
    <property type="entry name" value="H15"/>
    <property type="match status" value="1"/>
</dbReference>
<dbReference type="InterPro" id="IPR005818">
    <property type="entry name" value="Histone_H1/H5_H15"/>
</dbReference>
<organism evidence="3 4">
    <name type="scientific">Ceratodon purpureus</name>
    <name type="common">Fire moss</name>
    <name type="synonym">Dicranum purpureum</name>
    <dbReference type="NCBI Taxonomy" id="3225"/>
    <lineage>
        <taxon>Eukaryota</taxon>
        <taxon>Viridiplantae</taxon>
        <taxon>Streptophyta</taxon>
        <taxon>Embryophyta</taxon>
        <taxon>Bryophyta</taxon>
        <taxon>Bryophytina</taxon>
        <taxon>Bryopsida</taxon>
        <taxon>Dicranidae</taxon>
        <taxon>Pseudoditrichales</taxon>
        <taxon>Ditrichaceae</taxon>
        <taxon>Ceratodon</taxon>
    </lineage>
</organism>
<reference evidence="3" key="1">
    <citation type="submission" date="2020-06" db="EMBL/GenBank/DDBJ databases">
        <title>WGS assembly of Ceratodon purpureus strain R40.</title>
        <authorList>
            <person name="Carey S.B."/>
            <person name="Jenkins J."/>
            <person name="Shu S."/>
            <person name="Lovell J.T."/>
            <person name="Sreedasyam A."/>
            <person name="Maumus F."/>
            <person name="Tiley G.P."/>
            <person name="Fernandez-Pozo N."/>
            <person name="Barry K."/>
            <person name="Chen C."/>
            <person name="Wang M."/>
            <person name="Lipzen A."/>
            <person name="Daum C."/>
            <person name="Saski C.A."/>
            <person name="Payton A.C."/>
            <person name="Mcbreen J.C."/>
            <person name="Conrad R.E."/>
            <person name="Kollar L.M."/>
            <person name="Olsson S."/>
            <person name="Huttunen S."/>
            <person name="Landis J.B."/>
            <person name="Wickett N.J."/>
            <person name="Johnson M.G."/>
            <person name="Rensing S.A."/>
            <person name="Grimwood J."/>
            <person name="Schmutz J."/>
            <person name="Mcdaniel S.F."/>
        </authorList>
    </citation>
    <scope>NUCLEOTIDE SEQUENCE</scope>
    <source>
        <strain evidence="3">R40</strain>
    </source>
</reference>
<dbReference type="GO" id="GO:0003677">
    <property type="term" value="F:DNA binding"/>
    <property type="evidence" value="ECO:0007669"/>
    <property type="project" value="InterPro"/>
</dbReference>
<feature type="compositionally biased region" description="Polar residues" evidence="1">
    <location>
        <begin position="181"/>
        <end position="190"/>
    </location>
</feature>
<name>A0A8T0I7W4_CERPU</name>
<gene>
    <name evidence="3" type="ORF">KC19_4G122300</name>
</gene>